<dbReference type="Proteomes" id="UP000505377">
    <property type="component" value="Chromosome"/>
</dbReference>
<evidence type="ECO:0000256" key="2">
    <source>
        <dbReference type="SAM" id="SignalP"/>
    </source>
</evidence>
<dbReference type="PANTHER" id="PTHR43037:SF1">
    <property type="entry name" value="BLL1128 PROTEIN"/>
    <property type="match status" value="1"/>
</dbReference>
<dbReference type="KEGG" id="pbro:HOP40_12735"/>
<dbReference type="PROSITE" id="PS51257">
    <property type="entry name" value="PROKAR_LIPOPROTEIN"/>
    <property type="match status" value="1"/>
</dbReference>
<reference evidence="3 4" key="1">
    <citation type="submission" date="2020-05" db="EMBL/GenBank/DDBJ databases">
        <authorList>
            <person name="Mo P."/>
        </authorList>
    </citation>
    <scope>NUCLEOTIDE SEQUENCE [LARGE SCALE GENOMIC DNA]</scope>
    <source>
        <strain evidence="3 4">Gen01</strain>
    </source>
</reference>
<sequence>MRRRRVRAAAAAALVTILASACSPATAGSGVTMLTPLVVVLHGLGGSGGDTRDFGFDAFEGLLVAHPDGVERSWNAGACCGAAHEQGVDDVARLDALVARMVAEDGVDPDRVYAVGFSNGAMMAYAWACGSRTLAGIGVVGGALVAPCPDPGPVAVVAVHGDADLSVPIDGGVGPRSTTGYDYPSLDESLAPFPDAERIVLPGVGHEWRPGTGDVLWQRLRTAVRTAGDR</sequence>
<dbReference type="EMBL" id="CP053564">
    <property type="protein sequence ID" value="QJY46574.1"/>
    <property type="molecule type" value="Genomic_DNA"/>
</dbReference>
<organism evidence="3 4">
    <name type="scientific">Pseudonocardia broussonetiae</name>
    <dbReference type="NCBI Taxonomy" id="2736640"/>
    <lineage>
        <taxon>Bacteria</taxon>
        <taxon>Bacillati</taxon>
        <taxon>Actinomycetota</taxon>
        <taxon>Actinomycetes</taxon>
        <taxon>Pseudonocardiales</taxon>
        <taxon>Pseudonocardiaceae</taxon>
        <taxon>Pseudonocardia</taxon>
    </lineage>
</organism>
<protein>
    <recommendedName>
        <fullName evidence="5">Polyhydroxybutyrate depolymerase</fullName>
    </recommendedName>
</protein>
<proteinExistence type="predicted"/>
<feature type="chain" id="PRO_5026757268" description="Polyhydroxybutyrate depolymerase" evidence="2">
    <location>
        <begin position="28"/>
        <end position="230"/>
    </location>
</feature>
<gene>
    <name evidence="3" type="ORF">HOP40_12735</name>
</gene>
<evidence type="ECO:0000313" key="3">
    <source>
        <dbReference type="EMBL" id="QJY46574.1"/>
    </source>
</evidence>
<dbReference type="PANTHER" id="PTHR43037">
    <property type="entry name" value="UNNAMED PRODUCT-RELATED"/>
    <property type="match status" value="1"/>
</dbReference>
<dbReference type="SUPFAM" id="SSF53474">
    <property type="entry name" value="alpha/beta-Hydrolases"/>
    <property type="match status" value="1"/>
</dbReference>
<dbReference type="AlphaFoldDB" id="A0A6M6JF54"/>
<dbReference type="RefSeq" id="WP_172158040.1">
    <property type="nucleotide sequence ID" value="NZ_CP053564.1"/>
</dbReference>
<keyword evidence="1 2" id="KW-0732">Signal</keyword>
<evidence type="ECO:0000313" key="4">
    <source>
        <dbReference type="Proteomes" id="UP000505377"/>
    </source>
</evidence>
<accession>A0A6M6JF54</accession>
<dbReference type="Gene3D" id="3.40.50.1820">
    <property type="entry name" value="alpha/beta hydrolase"/>
    <property type="match status" value="1"/>
</dbReference>
<name>A0A6M6JF54_9PSEU</name>
<evidence type="ECO:0008006" key="5">
    <source>
        <dbReference type="Google" id="ProtNLM"/>
    </source>
</evidence>
<keyword evidence="4" id="KW-1185">Reference proteome</keyword>
<feature type="signal peptide" evidence="2">
    <location>
        <begin position="1"/>
        <end position="27"/>
    </location>
</feature>
<dbReference type="InterPro" id="IPR050955">
    <property type="entry name" value="Plant_Biomass_Hydrol_Est"/>
</dbReference>
<evidence type="ECO:0000256" key="1">
    <source>
        <dbReference type="ARBA" id="ARBA00022729"/>
    </source>
</evidence>
<dbReference type="InterPro" id="IPR029058">
    <property type="entry name" value="AB_hydrolase_fold"/>
</dbReference>